<name>A0ABP4X1V9_9MICC</name>
<keyword evidence="2" id="KW-0238">DNA-binding</keyword>
<organism evidence="5 6">
    <name type="scientific">Kocuria aegyptia</name>
    <dbReference type="NCBI Taxonomy" id="330943"/>
    <lineage>
        <taxon>Bacteria</taxon>
        <taxon>Bacillati</taxon>
        <taxon>Actinomycetota</taxon>
        <taxon>Actinomycetes</taxon>
        <taxon>Micrococcales</taxon>
        <taxon>Micrococcaceae</taxon>
        <taxon>Kocuria</taxon>
    </lineage>
</organism>
<evidence type="ECO:0000313" key="6">
    <source>
        <dbReference type="Proteomes" id="UP001501204"/>
    </source>
</evidence>
<dbReference type="Pfam" id="PF12833">
    <property type="entry name" value="HTH_18"/>
    <property type="match status" value="1"/>
</dbReference>
<evidence type="ECO:0000256" key="1">
    <source>
        <dbReference type="ARBA" id="ARBA00023015"/>
    </source>
</evidence>
<keyword evidence="1" id="KW-0805">Transcription regulation</keyword>
<evidence type="ECO:0000256" key="3">
    <source>
        <dbReference type="ARBA" id="ARBA00023163"/>
    </source>
</evidence>
<evidence type="ECO:0000256" key="2">
    <source>
        <dbReference type="ARBA" id="ARBA00023125"/>
    </source>
</evidence>
<dbReference type="EMBL" id="BAAAOA010000037">
    <property type="protein sequence ID" value="GAA1768279.1"/>
    <property type="molecule type" value="Genomic_DNA"/>
</dbReference>
<dbReference type="SMART" id="SM00342">
    <property type="entry name" value="HTH_ARAC"/>
    <property type="match status" value="1"/>
</dbReference>
<dbReference type="PANTHER" id="PTHR46796">
    <property type="entry name" value="HTH-TYPE TRANSCRIPTIONAL ACTIVATOR RHAS-RELATED"/>
    <property type="match status" value="1"/>
</dbReference>
<dbReference type="RefSeq" id="WP_344123539.1">
    <property type="nucleotide sequence ID" value="NZ_BAAAOA010000037.1"/>
</dbReference>
<dbReference type="Gene3D" id="1.10.10.60">
    <property type="entry name" value="Homeodomain-like"/>
    <property type="match status" value="1"/>
</dbReference>
<evidence type="ECO:0000313" key="5">
    <source>
        <dbReference type="EMBL" id="GAA1768279.1"/>
    </source>
</evidence>
<gene>
    <name evidence="5" type="ORF">GCM10009767_28220</name>
</gene>
<dbReference type="PANTHER" id="PTHR46796:SF12">
    <property type="entry name" value="HTH-TYPE DNA-BINDING TRANSCRIPTIONAL ACTIVATOR EUTR"/>
    <property type="match status" value="1"/>
</dbReference>
<dbReference type="InterPro" id="IPR050204">
    <property type="entry name" value="AraC_XylS_family_regulators"/>
</dbReference>
<sequence>MTDIHRGAFTTADAGEAAESLNRLIGRAQVQAPADDRFELALSWAAAGPVMSRRAQVGRGSTVRMGVESPQTINIAQVSDGAMTVRTGGDHHRLDANPYLMPQDRFTSTMEATDLTIVALDHDWVQDYAGELLQQEDFRLQLTGTSPHHQTAADYWADAVGYLREVLNNAEAVKVPLIRAEAQRRVATALLCCFPSTFTDHALPDETSTRLPGPVRRAVTYIDEHLGESIDLAQLAAAARISTHQLVIAFRQHLGTTPGGYLRTARLDAAHHDLLAADPARGDTVGAIAYRCGFATLARFATEYRAQYGCTPTETLHS</sequence>
<dbReference type="PROSITE" id="PS01124">
    <property type="entry name" value="HTH_ARAC_FAMILY_2"/>
    <property type="match status" value="1"/>
</dbReference>
<keyword evidence="6" id="KW-1185">Reference proteome</keyword>
<evidence type="ECO:0000259" key="4">
    <source>
        <dbReference type="PROSITE" id="PS01124"/>
    </source>
</evidence>
<dbReference type="InterPro" id="IPR018060">
    <property type="entry name" value="HTH_AraC"/>
</dbReference>
<protein>
    <recommendedName>
        <fullName evidence="4">HTH araC/xylS-type domain-containing protein</fullName>
    </recommendedName>
</protein>
<keyword evidence="3" id="KW-0804">Transcription</keyword>
<dbReference type="Proteomes" id="UP001501204">
    <property type="component" value="Unassembled WGS sequence"/>
</dbReference>
<accession>A0ABP4X1V9</accession>
<dbReference type="InterPro" id="IPR009057">
    <property type="entry name" value="Homeodomain-like_sf"/>
</dbReference>
<proteinExistence type="predicted"/>
<reference evidence="6" key="1">
    <citation type="journal article" date="2019" name="Int. J. Syst. Evol. Microbiol.">
        <title>The Global Catalogue of Microorganisms (GCM) 10K type strain sequencing project: providing services to taxonomists for standard genome sequencing and annotation.</title>
        <authorList>
            <consortium name="The Broad Institute Genomics Platform"/>
            <consortium name="The Broad Institute Genome Sequencing Center for Infectious Disease"/>
            <person name="Wu L."/>
            <person name="Ma J."/>
        </authorList>
    </citation>
    <scope>NUCLEOTIDE SEQUENCE [LARGE SCALE GENOMIC DNA]</scope>
    <source>
        <strain evidence="6">JCM 14735</strain>
    </source>
</reference>
<dbReference type="SUPFAM" id="SSF46689">
    <property type="entry name" value="Homeodomain-like"/>
    <property type="match status" value="2"/>
</dbReference>
<feature type="domain" description="HTH araC/xylS-type" evidence="4">
    <location>
        <begin position="216"/>
        <end position="318"/>
    </location>
</feature>
<comment type="caution">
    <text evidence="5">The sequence shown here is derived from an EMBL/GenBank/DDBJ whole genome shotgun (WGS) entry which is preliminary data.</text>
</comment>